<feature type="region of interest" description="Disordered" evidence="1">
    <location>
        <begin position="625"/>
        <end position="664"/>
    </location>
</feature>
<evidence type="ECO:0000256" key="1">
    <source>
        <dbReference type="SAM" id="MobiDB-lite"/>
    </source>
</evidence>
<proteinExistence type="predicted"/>
<feature type="compositionally biased region" description="Basic and acidic residues" evidence="1">
    <location>
        <begin position="714"/>
        <end position="726"/>
    </location>
</feature>
<organism evidence="3">
    <name type="scientific">Dissoconium aciculare CBS 342.82</name>
    <dbReference type="NCBI Taxonomy" id="1314786"/>
    <lineage>
        <taxon>Eukaryota</taxon>
        <taxon>Fungi</taxon>
        <taxon>Dikarya</taxon>
        <taxon>Ascomycota</taxon>
        <taxon>Pezizomycotina</taxon>
        <taxon>Dothideomycetes</taxon>
        <taxon>Dothideomycetidae</taxon>
        <taxon>Mycosphaerellales</taxon>
        <taxon>Dissoconiaceae</taxon>
        <taxon>Dissoconium</taxon>
    </lineage>
</organism>
<feature type="compositionally biased region" description="Low complexity" evidence="1">
    <location>
        <begin position="727"/>
        <end position="737"/>
    </location>
</feature>
<feature type="compositionally biased region" description="Low complexity" evidence="1">
    <location>
        <begin position="560"/>
        <end position="569"/>
    </location>
</feature>
<dbReference type="Proteomes" id="UP000504637">
    <property type="component" value="Unplaced"/>
</dbReference>
<accession>A0A6J3LZ20</accession>
<dbReference type="AlphaFoldDB" id="A0A6J3LZ20"/>
<dbReference type="RefSeq" id="XP_033458042.1">
    <property type="nucleotide sequence ID" value="XM_033603284.1"/>
</dbReference>
<sequence length="747" mass="81065">MAHNDDHLSLLNVSATGTSPAQEALQNNLEQKGELVRKGSWYDAARGLVHKSALHAKGFVDTLRRENPKAEQYTNGRLRHVLTSTDTFAELMRPRTFIVKTNNASELSKTERHGRASWRRAISFTCRGTRSTSRHLDLLSASGHQRHRSLSKLYGRRRSCDLISAEGRGEGVDSHDTLGPDGAVATPARHSSIATSLVGSIRGFGRRAVSSKLISSISNLSSPTKRSVDIPLPSSPIDIPLAASSLALRLDLGPAAFLPDDFASPPKDDQNHYDSSGSSHEMPSSCREDITTTCEPSDDPFVSRSGRIVRPVTPGELLSLPSEAFDFVNPTFESPMPGTTLGLELEDEESDGGNVFERAVESSPATEGKTARALRTMSSLDALTNACTEDEALNSPGFLTAEHIVLHSQLDLSDIDSQPMYSETGREEPSMLDPFVSGDRQFAGVSSFIRRDSALASDNSKIAKNGSVSLLAPKHAQTNDIQASGFSPRGVTDAPSEGNPCVLDAGEYGHFKTDFIFGDLRRAKSPIYDGGQSASPPATIHLTHQRSTASLCPQMCQRISSSNSSSPRSTRAGTTHGADIGDLFWTSSVLDRQAELASRAELDAQGPSRRLGRGIQADDQIRAAAFPKGQSDTSDFRSAKTDENKNNHKDAQAGIPDEWSPLSDRNRFARPLPLRLKNRVVSNTSRFEAGRRRSSTADSAADEGDVFSDAQASEFDHEIEHCEDTQSRPSSRQTSRQYVLRPFPPIM</sequence>
<dbReference type="OrthoDB" id="3643609at2759"/>
<name>A0A6J3LZ20_9PEZI</name>
<feature type="region of interest" description="Disordered" evidence="1">
    <location>
        <begin position="261"/>
        <end position="306"/>
    </location>
</feature>
<feature type="compositionally biased region" description="Basic and acidic residues" evidence="1">
    <location>
        <begin position="634"/>
        <end position="651"/>
    </location>
</feature>
<protein>
    <submittedName>
        <fullName evidence="3">Uncharacterized protein</fullName>
    </submittedName>
</protein>
<reference evidence="3" key="2">
    <citation type="submission" date="2020-04" db="EMBL/GenBank/DDBJ databases">
        <authorList>
            <consortium name="NCBI Genome Project"/>
        </authorList>
    </citation>
    <scope>NUCLEOTIDE SEQUENCE</scope>
    <source>
        <strain evidence="3">CBS 342.82</strain>
    </source>
</reference>
<feature type="compositionally biased region" description="Polar residues" evidence="1">
    <location>
        <begin position="273"/>
        <end position="282"/>
    </location>
</feature>
<dbReference type="GeneID" id="54361084"/>
<feature type="region of interest" description="Disordered" evidence="1">
    <location>
        <begin position="558"/>
        <end position="577"/>
    </location>
</feature>
<evidence type="ECO:0000313" key="3">
    <source>
        <dbReference type="RefSeq" id="XP_033458042.1"/>
    </source>
</evidence>
<evidence type="ECO:0000313" key="2">
    <source>
        <dbReference type="Proteomes" id="UP000504637"/>
    </source>
</evidence>
<gene>
    <name evidence="3" type="ORF">K489DRAFT_371964</name>
</gene>
<reference evidence="3" key="3">
    <citation type="submission" date="2025-08" db="UniProtKB">
        <authorList>
            <consortium name="RefSeq"/>
        </authorList>
    </citation>
    <scope>IDENTIFICATION</scope>
    <source>
        <strain evidence="3">CBS 342.82</strain>
    </source>
</reference>
<feature type="region of interest" description="Disordered" evidence="1">
    <location>
        <begin position="687"/>
        <end position="747"/>
    </location>
</feature>
<keyword evidence="2" id="KW-1185">Reference proteome</keyword>
<reference evidence="3" key="1">
    <citation type="submission" date="2020-01" db="EMBL/GenBank/DDBJ databases">
        <authorList>
            <consortium name="DOE Joint Genome Institute"/>
            <person name="Haridas S."/>
            <person name="Albert R."/>
            <person name="Binder M."/>
            <person name="Bloem J."/>
            <person name="Labutti K."/>
            <person name="Salamov A."/>
            <person name="Andreopoulos B."/>
            <person name="Baker S.E."/>
            <person name="Barry K."/>
            <person name="Bills G."/>
            <person name="Bluhm B.H."/>
            <person name="Cannon C."/>
            <person name="Castanera R."/>
            <person name="Culley D.E."/>
            <person name="Daum C."/>
            <person name="Ezra D."/>
            <person name="Gonzalez J.B."/>
            <person name="Henrissat B."/>
            <person name="Kuo A."/>
            <person name="Liang C."/>
            <person name="Lipzen A."/>
            <person name="Lutzoni F."/>
            <person name="Magnuson J."/>
            <person name="Mondo S."/>
            <person name="Nolan M."/>
            <person name="Ohm R."/>
            <person name="Pangilinan J."/>
            <person name="Park H.-J."/>
            <person name="Ramirez L."/>
            <person name="Alfaro M."/>
            <person name="Sun H."/>
            <person name="Tritt A."/>
            <person name="Yoshinaga Y."/>
            <person name="Zwiers L.-H."/>
            <person name="Turgeon B.G."/>
            <person name="Goodwin S.B."/>
            <person name="Spatafora J.W."/>
            <person name="Crous P.W."/>
            <person name="Grigoriev I.V."/>
        </authorList>
    </citation>
    <scope>NUCLEOTIDE SEQUENCE</scope>
    <source>
        <strain evidence="3">CBS 342.82</strain>
    </source>
</reference>